<dbReference type="EMBL" id="CP155571">
    <property type="protein sequence ID" value="XFO75182.1"/>
    <property type="molecule type" value="Genomic_DNA"/>
</dbReference>
<dbReference type="Gene3D" id="3.30.420.40">
    <property type="match status" value="2"/>
</dbReference>
<keyword evidence="3" id="KW-1185">Reference proteome</keyword>
<accession>A0ABZ3J9T7</accession>
<protein>
    <submittedName>
        <fullName evidence="2">N-acetylmuramic acid/N-acetylglucosamine kinase</fullName>
        <ecNumber evidence="2">2.7.1.-</ecNumber>
    </submittedName>
</protein>
<keyword evidence="2" id="KW-0418">Kinase</keyword>
<dbReference type="GO" id="GO:0016301">
    <property type="term" value="F:kinase activity"/>
    <property type="evidence" value="ECO:0007669"/>
    <property type="project" value="UniProtKB-KW"/>
</dbReference>
<dbReference type="CDD" id="cd24007">
    <property type="entry name" value="ASKHA_NBD_eukNAGK-like"/>
    <property type="match status" value="1"/>
</dbReference>
<dbReference type="PANTHER" id="PTHR43190">
    <property type="entry name" value="N-ACETYL-D-GLUCOSAMINE KINASE"/>
    <property type="match status" value="1"/>
</dbReference>
<evidence type="ECO:0000259" key="1">
    <source>
        <dbReference type="Pfam" id="PF01869"/>
    </source>
</evidence>
<evidence type="ECO:0000313" key="2">
    <source>
        <dbReference type="EMBL" id="XFO75182.1"/>
    </source>
</evidence>
<organism evidence="2 3">
    <name type="scientific">Sporomusa acidovorans (strain ATCC 49682 / DSM 3132 / Mol)</name>
    <dbReference type="NCBI Taxonomy" id="1123286"/>
    <lineage>
        <taxon>Bacteria</taxon>
        <taxon>Bacillati</taxon>
        <taxon>Bacillota</taxon>
        <taxon>Negativicutes</taxon>
        <taxon>Selenomonadales</taxon>
        <taxon>Sporomusaceae</taxon>
        <taxon>Sporomusa</taxon>
    </lineage>
</organism>
<dbReference type="Proteomes" id="UP000216052">
    <property type="component" value="Chromosome"/>
</dbReference>
<dbReference type="EC" id="2.7.1.-" evidence="2"/>
<dbReference type="InterPro" id="IPR052519">
    <property type="entry name" value="Euk-type_GlcNAc_Kinase"/>
</dbReference>
<feature type="domain" description="ATPase BadF/BadG/BcrA/BcrD type" evidence="1">
    <location>
        <begin position="8"/>
        <end position="284"/>
    </location>
</feature>
<name>A0ABZ3J9T7_SPOA4</name>
<gene>
    <name evidence="2" type="primary">murK</name>
    <name evidence="2" type="ORF">SPACI_052970</name>
</gene>
<dbReference type="Pfam" id="PF01869">
    <property type="entry name" value="BcrAD_BadFG"/>
    <property type="match status" value="1"/>
</dbReference>
<dbReference type="InterPro" id="IPR002731">
    <property type="entry name" value="ATPase_BadF"/>
</dbReference>
<sequence>MGWAADLTGRILGQAEKGSGNYHTTGLPNFKAVIAGIVDELAGSCRLRKDDLQVISLGLAGADRLKDKQIITQALSELGLSCRYLVNSDAKIAMVAGLGKAEGIVLIAGTGSIAYGLNRQGEVFRAGGWGQLASDEGSGYAIGRQALVRGIRAAEGRDKTTGLLPMIMEYWGLASWNEMIGYINAPAITKAAIAALAPLVAVAAERQDEVAQEILWQAGDELACLVESVIKRGFHQQGSIPVCIYGGIISNIPLVRRQVEAALAGKAVIVVPQTKPVAGAVRFALNSISGSC</sequence>
<reference evidence="2" key="1">
    <citation type="submission" date="2024-05" db="EMBL/GenBank/DDBJ databases">
        <title>Isolation and characterization of Sporomusa carbonis sp. nov., a carboxydotrophic hydrogenogen in the genus of Sporomusa isolated from a charcoal burning pile.</title>
        <authorList>
            <person name="Boeer T."/>
            <person name="Rosenbaum F."/>
            <person name="Eysell L."/>
            <person name="Mueller V."/>
            <person name="Daniel R."/>
            <person name="Poehlein A."/>
        </authorList>
    </citation>
    <scope>NUCLEOTIDE SEQUENCE [LARGE SCALE GENOMIC DNA]</scope>
    <source>
        <strain evidence="2">DSM 3132</strain>
    </source>
</reference>
<dbReference type="SUPFAM" id="SSF53067">
    <property type="entry name" value="Actin-like ATPase domain"/>
    <property type="match status" value="2"/>
</dbReference>
<dbReference type="PANTHER" id="PTHR43190:SF3">
    <property type="entry name" value="N-ACETYL-D-GLUCOSAMINE KINASE"/>
    <property type="match status" value="1"/>
</dbReference>
<evidence type="ECO:0000313" key="3">
    <source>
        <dbReference type="Proteomes" id="UP000216052"/>
    </source>
</evidence>
<keyword evidence="2" id="KW-0808">Transferase</keyword>
<dbReference type="InterPro" id="IPR043129">
    <property type="entry name" value="ATPase_NBD"/>
</dbReference>
<proteinExistence type="predicted"/>